<dbReference type="InterPro" id="IPR035965">
    <property type="entry name" value="PAS-like_dom_sf"/>
</dbReference>
<evidence type="ECO:0000256" key="7">
    <source>
        <dbReference type="ARBA" id="ARBA00022840"/>
    </source>
</evidence>
<dbReference type="InterPro" id="IPR036097">
    <property type="entry name" value="HisK_dim/P_sf"/>
</dbReference>
<feature type="transmembrane region" description="Helical" evidence="11">
    <location>
        <begin position="497"/>
        <end position="517"/>
    </location>
</feature>
<evidence type="ECO:0000259" key="12">
    <source>
        <dbReference type="PROSITE" id="PS50109"/>
    </source>
</evidence>
<feature type="domain" description="Response regulatory" evidence="13">
    <location>
        <begin position="951"/>
        <end position="1066"/>
    </location>
</feature>
<dbReference type="SMART" id="SM00448">
    <property type="entry name" value="REC"/>
    <property type="match status" value="1"/>
</dbReference>
<evidence type="ECO:0000256" key="6">
    <source>
        <dbReference type="ARBA" id="ARBA00022777"/>
    </source>
</evidence>
<dbReference type="SMART" id="SM00062">
    <property type="entry name" value="PBPb"/>
    <property type="match status" value="2"/>
</dbReference>
<keyword evidence="11" id="KW-0472">Membrane</keyword>
<evidence type="ECO:0000313" key="16">
    <source>
        <dbReference type="Proteomes" id="UP000250079"/>
    </source>
</evidence>
<dbReference type="AlphaFoldDB" id="A0A2Z2NVM0"/>
<dbReference type="InterPro" id="IPR036890">
    <property type="entry name" value="HATPase_C_sf"/>
</dbReference>
<dbReference type="InterPro" id="IPR000014">
    <property type="entry name" value="PAS"/>
</dbReference>
<dbReference type="SMART" id="SM00388">
    <property type="entry name" value="HisKA"/>
    <property type="match status" value="1"/>
</dbReference>
<dbReference type="InterPro" id="IPR011006">
    <property type="entry name" value="CheY-like_superfamily"/>
</dbReference>
<evidence type="ECO:0000256" key="9">
    <source>
        <dbReference type="PROSITE-ProRule" id="PRU00169"/>
    </source>
</evidence>
<dbReference type="Proteomes" id="UP000250079">
    <property type="component" value="Chromosome"/>
</dbReference>
<dbReference type="CDD" id="cd00082">
    <property type="entry name" value="HisKA"/>
    <property type="match status" value="1"/>
</dbReference>
<dbReference type="Gene3D" id="1.10.287.130">
    <property type="match status" value="1"/>
</dbReference>
<dbReference type="Gene3D" id="3.40.50.2300">
    <property type="match status" value="1"/>
</dbReference>
<dbReference type="SUPFAM" id="SSF52172">
    <property type="entry name" value="CheY-like"/>
    <property type="match status" value="1"/>
</dbReference>
<evidence type="ECO:0000259" key="13">
    <source>
        <dbReference type="PROSITE" id="PS50110"/>
    </source>
</evidence>
<dbReference type="PROSITE" id="PS50112">
    <property type="entry name" value="PAS"/>
    <property type="match status" value="1"/>
</dbReference>
<dbReference type="GO" id="GO:0000155">
    <property type="term" value="F:phosphorelay sensor kinase activity"/>
    <property type="evidence" value="ECO:0007669"/>
    <property type="project" value="InterPro"/>
</dbReference>
<dbReference type="Gene3D" id="3.30.565.10">
    <property type="entry name" value="Histidine kinase-like ATPase, C-terminal domain"/>
    <property type="match status" value="1"/>
</dbReference>
<evidence type="ECO:0000256" key="2">
    <source>
        <dbReference type="ARBA" id="ARBA00012438"/>
    </source>
</evidence>
<dbReference type="Pfam" id="PF02518">
    <property type="entry name" value="HATPase_c"/>
    <property type="match status" value="1"/>
</dbReference>
<dbReference type="KEGG" id="gai:IMCC3135_13725"/>
<keyword evidence="10" id="KW-0175">Coiled coil</keyword>
<evidence type="ECO:0000256" key="10">
    <source>
        <dbReference type="SAM" id="Coils"/>
    </source>
</evidence>
<keyword evidence="3 9" id="KW-0597">Phosphoprotein</keyword>
<accession>A0A2Z2NVM0</accession>
<proteinExistence type="predicted"/>
<dbReference type="InterPro" id="IPR004358">
    <property type="entry name" value="Sig_transdc_His_kin-like_C"/>
</dbReference>
<keyword evidence="11" id="KW-0812">Transmembrane</keyword>
<dbReference type="PRINTS" id="PR00344">
    <property type="entry name" value="BCTRLSENSOR"/>
</dbReference>
<evidence type="ECO:0000313" key="15">
    <source>
        <dbReference type="EMBL" id="ASJ72830.1"/>
    </source>
</evidence>
<sequence length="1074" mass="116680">MARMEPITFRAIAAMVILVAATLWVTNARSDSEATLKIGWTLAPPVFEIGSNGEYTGYSVEFARLLGKQIGRNVQIQIFDNITALVDAQISGETDMLAGAPDLAIFNQSNVFSQSVGTSRYALFGLSSRLDDLDTSLDGSLRVSVLPGRPTGVDEYLKHQIEVPISSPGEGLLALLAQDIDAVIFPEDSVQTWTYRAGLDHLILPISEPVAEVQRVVALHNSHADLLPSINTAINRMEADGSLPELRRRYLMEHFEPEPEVLKVGIPQIVEGLEFAPYFLLEEDEEYTGFAIELFQKLAERAGLNYRFEVISFADMTQGPNASGVDLIPLFALPTDSRGLADHTLPTEELLVTATVRRNEREETLSLGDISGHKVGVLGGTFGHRMALKDKTLDVITFEPGDYLLDALLDRSIDVVLKTKGYTSASAERRELSAEILELTPELYRSERGILLRFGLGKVRERLNTAIGSYLLSDDYATLRQKYFGAPVFWTAGRQRIAIAGLLAAAMLILAFGSALIMSDRARRRAKAAHGEAKLAHDEAERARREAETLRNHAEDRTAETLNATSQLRAVMDAAQSGILGMNRNGEIVFANPVAREMIGIDDSSTPINWPSDVLFFNAGQTQALVGVENPVNRALSKDHQAVGVFLMSGAATEEMRSVRLASTSLPRKASPEIGTVLVIEDVTEHERDRSRVEHYDRLSMVGQLTGGVAHDFNNLLAVILSRQELLRDNISNEVHLEHIDASIGAASRGADLTRSMLAFARKAPLQPRRVDVNEMVRETRDWTVRTIATNISVETTLTEELWPIEVDVGATESALLNLILNARDAMPDGGTLTITTTGVDITESTSDYPDTIQTGPYVVLSVTDTGHGIAAENLSRIFEPFFTTKAPGQGSGLGLSMIQGFMEQSKGGAAVTSETGKGTTFELFFPASTTAVDAEPKYSVGKALEPTGQRILLVEDTAEVLDVLEAMLSSAGYAVTTADTADQALIIIESNQDFDLLLTDVMMPGRMNGVDLATILRKRCPELPVITMSGYSDFCVADEMVGGGNLQLSKPVSRSDLLCAISEALEGSLTVPG</sequence>
<keyword evidence="7" id="KW-0067">ATP-binding</keyword>
<dbReference type="OrthoDB" id="9776727at2"/>
<dbReference type="SUPFAM" id="SSF55785">
    <property type="entry name" value="PYP-like sensor domain (PAS domain)"/>
    <property type="match status" value="1"/>
</dbReference>
<dbReference type="Pfam" id="PF00072">
    <property type="entry name" value="Response_reg"/>
    <property type="match status" value="1"/>
</dbReference>
<feature type="domain" description="Histidine kinase" evidence="12">
    <location>
        <begin position="708"/>
        <end position="930"/>
    </location>
</feature>
<dbReference type="SMART" id="SM00387">
    <property type="entry name" value="HATPase_c"/>
    <property type="match status" value="1"/>
</dbReference>
<keyword evidence="4" id="KW-0808">Transferase</keyword>
<dbReference type="InterPro" id="IPR003661">
    <property type="entry name" value="HisK_dim/P_dom"/>
</dbReference>
<evidence type="ECO:0000256" key="5">
    <source>
        <dbReference type="ARBA" id="ARBA00022741"/>
    </source>
</evidence>
<dbReference type="Pfam" id="PF00497">
    <property type="entry name" value="SBP_bac_3"/>
    <property type="match status" value="2"/>
</dbReference>
<dbReference type="PROSITE" id="PS50109">
    <property type="entry name" value="HIS_KIN"/>
    <property type="match status" value="1"/>
</dbReference>
<dbReference type="EC" id="2.7.13.3" evidence="2"/>
<dbReference type="Gene3D" id="3.40.190.10">
    <property type="entry name" value="Periplasmic binding protein-like II"/>
    <property type="match status" value="4"/>
</dbReference>
<dbReference type="SUPFAM" id="SSF55874">
    <property type="entry name" value="ATPase domain of HSP90 chaperone/DNA topoisomerase II/histidine kinase"/>
    <property type="match status" value="1"/>
</dbReference>
<dbReference type="InterPro" id="IPR001638">
    <property type="entry name" value="Solute-binding_3/MltF_N"/>
</dbReference>
<dbReference type="InterPro" id="IPR003594">
    <property type="entry name" value="HATPase_dom"/>
</dbReference>
<dbReference type="PROSITE" id="PS50110">
    <property type="entry name" value="RESPONSE_REGULATORY"/>
    <property type="match status" value="1"/>
</dbReference>
<dbReference type="GO" id="GO:0005524">
    <property type="term" value="F:ATP binding"/>
    <property type="evidence" value="ECO:0007669"/>
    <property type="project" value="UniProtKB-KW"/>
</dbReference>
<dbReference type="SUPFAM" id="SSF53850">
    <property type="entry name" value="Periplasmic binding protein-like II"/>
    <property type="match status" value="2"/>
</dbReference>
<keyword evidence="6" id="KW-0418">Kinase</keyword>
<protein>
    <recommendedName>
        <fullName evidence="2">histidine kinase</fullName>
        <ecNumber evidence="2">2.7.13.3</ecNumber>
    </recommendedName>
</protein>
<keyword evidence="11" id="KW-1133">Transmembrane helix</keyword>
<evidence type="ECO:0000256" key="4">
    <source>
        <dbReference type="ARBA" id="ARBA00022679"/>
    </source>
</evidence>
<evidence type="ECO:0000256" key="11">
    <source>
        <dbReference type="SAM" id="Phobius"/>
    </source>
</evidence>
<gene>
    <name evidence="15" type="ORF">IMCC3135_13725</name>
</gene>
<feature type="coiled-coil region" evidence="10">
    <location>
        <begin position="533"/>
        <end position="560"/>
    </location>
</feature>
<organism evidence="15 16">
    <name type="scientific">Granulosicoccus antarcticus IMCC3135</name>
    <dbReference type="NCBI Taxonomy" id="1192854"/>
    <lineage>
        <taxon>Bacteria</taxon>
        <taxon>Pseudomonadati</taxon>
        <taxon>Pseudomonadota</taxon>
        <taxon>Gammaproteobacteria</taxon>
        <taxon>Chromatiales</taxon>
        <taxon>Granulosicoccaceae</taxon>
        <taxon>Granulosicoccus</taxon>
    </lineage>
</organism>
<reference evidence="15 16" key="1">
    <citation type="submission" date="2016-12" db="EMBL/GenBank/DDBJ databases">
        <authorList>
            <person name="Song W.-J."/>
            <person name="Kurnit D.M."/>
        </authorList>
    </citation>
    <scope>NUCLEOTIDE SEQUENCE [LARGE SCALE GENOMIC DNA]</scope>
    <source>
        <strain evidence="15 16">IMCC3135</strain>
    </source>
</reference>
<keyword evidence="16" id="KW-1185">Reference proteome</keyword>
<dbReference type="InterPro" id="IPR005467">
    <property type="entry name" value="His_kinase_dom"/>
</dbReference>
<name>A0A2Z2NVM0_9GAMM</name>
<keyword evidence="5" id="KW-0547">Nucleotide-binding</keyword>
<evidence type="ECO:0000256" key="1">
    <source>
        <dbReference type="ARBA" id="ARBA00000085"/>
    </source>
</evidence>
<evidence type="ECO:0000256" key="3">
    <source>
        <dbReference type="ARBA" id="ARBA00022553"/>
    </source>
</evidence>
<comment type="catalytic activity">
    <reaction evidence="1">
        <text>ATP + protein L-histidine = ADP + protein N-phospho-L-histidine.</text>
        <dbReference type="EC" id="2.7.13.3"/>
    </reaction>
</comment>
<feature type="domain" description="PAS" evidence="14">
    <location>
        <begin position="564"/>
        <end position="601"/>
    </location>
</feature>
<dbReference type="PANTHER" id="PTHR43065">
    <property type="entry name" value="SENSOR HISTIDINE KINASE"/>
    <property type="match status" value="1"/>
</dbReference>
<evidence type="ECO:0000259" key="14">
    <source>
        <dbReference type="PROSITE" id="PS50112"/>
    </source>
</evidence>
<dbReference type="SUPFAM" id="SSF47384">
    <property type="entry name" value="Homodimeric domain of signal transducing histidine kinase"/>
    <property type="match status" value="1"/>
</dbReference>
<evidence type="ECO:0000256" key="8">
    <source>
        <dbReference type="ARBA" id="ARBA00023012"/>
    </source>
</evidence>
<dbReference type="Pfam" id="PF13188">
    <property type="entry name" value="PAS_8"/>
    <property type="match status" value="1"/>
</dbReference>
<dbReference type="EMBL" id="CP018632">
    <property type="protein sequence ID" value="ASJ72830.1"/>
    <property type="molecule type" value="Genomic_DNA"/>
</dbReference>
<dbReference type="Gene3D" id="3.30.450.20">
    <property type="entry name" value="PAS domain"/>
    <property type="match status" value="1"/>
</dbReference>
<dbReference type="InterPro" id="IPR001789">
    <property type="entry name" value="Sig_transdc_resp-reg_receiver"/>
</dbReference>
<feature type="modified residue" description="4-aspartylphosphate" evidence="9">
    <location>
        <position position="1001"/>
    </location>
</feature>
<keyword evidence="8" id="KW-0902">Two-component regulatory system</keyword>
<dbReference type="PANTHER" id="PTHR43065:SF46">
    <property type="entry name" value="C4-DICARBOXYLATE TRANSPORT SENSOR PROTEIN DCTB"/>
    <property type="match status" value="1"/>
</dbReference>